<dbReference type="RefSeq" id="WP_203867960.1">
    <property type="nucleotide sequence ID" value="NZ_BONW01000021.1"/>
</dbReference>
<dbReference type="InterPro" id="IPR023187">
    <property type="entry name" value="Tscrpt_reg_MarR-type_CS"/>
</dbReference>
<dbReference type="PANTHER" id="PTHR33164:SF99">
    <property type="entry name" value="MARR FAMILY REGULATORY PROTEIN"/>
    <property type="match status" value="1"/>
</dbReference>
<keyword evidence="6" id="KW-1185">Reference proteome</keyword>
<keyword evidence="3" id="KW-0804">Transcription</keyword>
<dbReference type="InterPro" id="IPR039422">
    <property type="entry name" value="MarR/SlyA-like"/>
</dbReference>
<dbReference type="SMART" id="SM00347">
    <property type="entry name" value="HTH_MARR"/>
    <property type="match status" value="1"/>
</dbReference>
<sequence length="161" mass="17561">MSGRDDLIAQIMETQREMQHHFANDPANPLFTLHLTLPQLKTLLLLSAHGSIAGQELSAAMGVSLATMTGMVDRLVAQGLVTRHEDPHDRRVRRIELSGPGRDLIDRFVTAGAEKMRRILDRLSDDDLRTVAHCHALLVNAVVNDPEPPTSGCVGFGVPSA</sequence>
<dbReference type="Pfam" id="PF01047">
    <property type="entry name" value="MarR"/>
    <property type="match status" value="1"/>
</dbReference>
<accession>A0ABQ4E457</accession>
<dbReference type="InterPro" id="IPR036390">
    <property type="entry name" value="WH_DNA-bd_sf"/>
</dbReference>
<evidence type="ECO:0000313" key="6">
    <source>
        <dbReference type="Proteomes" id="UP000646749"/>
    </source>
</evidence>
<proteinExistence type="predicted"/>
<evidence type="ECO:0000256" key="3">
    <source>
        <dbReference type="ARBA" id="ARBA00023163"/>
    </source>
</evidence>
<reference evidence="5 6" key="1">
    <citation type="submission" date="2021-01" db="EMBL/GenBank/DDBJ databases">
        <title>Whole genome shotgun sequence of Plantactinospora endophytica NBRC 110450.</title>
        <authorList>
            <person name="Komaki H."/>
            <person name="Tamura T."/>
        </authorList>
    </citation>
    <scope>NUCLEOTIDE SEQUENCE [LARGE SCALE GENOMIC DNA]</scope>
    <source>
        <strain evidence="5 6">NBRC 110450</strain>
    </source>
</reference>
<dbReference type="InterPro" id="IPR036388">
    <property type="entry name" value="WH-like_DNA-bd_sf"/>
</dbReference>
<dbReference type="PROSITE" id="PS50995">
    <property type="entry name" value="HTH_MARR_2"/>
    <property type="match status" value="1"/>
</dbReference>
<dbReference type="InterPro" id="IPR000835">
    <property type="entry name" value="HTH_MarR-typ"/>
</dbReference>
<evidence type="ECO:0000259" key="4">
    <source>
        <dbReference type="PROSITE" id="PS50995"/>
    </source>
</evidence>
<feature type="domain" description="HTH marR-type" evidence="4">
    <location>
        <begin position="4"/>
        <end position="140"/>
    </location>
</feature>
<protein>
    <recommendedName>
        <fullName evidence="4">HTH marR-type domain-containing protein</fullName>
    </recommendedName>
</protein>
<evidence type="ECO:0000256" key="1">
    <source>
        <dbReference type="ARBA" id="ARBA00023015"/>
    </source>
</evidence>
<name>A0ABQ4E457_9ACTN</name>
<dbReference type="PROSITE" id="PS01117">
    <property type="entry name" value="HTH_MARR_1"/>
    <property type="match status" value="1"/>
</dbReference>
<dbReference type="PRINTS" id="PR00598">
    <property type="entry name" value="HTHMARR"/>
</dbReference>
<keyword evidence="1" id="KW-0805">Transcription regulation</keyword>
<evidence type="ECO:0000256" key="2">
    <source>
        <dbReference type="ARBA" id="ARBA00023125"/>
    </source>
</evidence>
<organism evidence="5 6">
    <name type="scientific">Plantactinospora endophytica</name>
    <dbReference type="NCBI Taxonomy" id="673535"/>
    <lineage>
        <taxon>Bacteria</taxon>
        <taxon>Bacillati</taxon>
        <taxon>Actinomycetota</taxon>
        <taxon>Actinomycetes</taxon>
        <taxon>Micromonosporales</taxon>
        <taxon>Micromonosporaceae</taxon>
        <taxon>Plantactinospora</taxon>
    </lineage>
</organism>
<comment type="caution">
    <text evidence="5">The sequence shown here is derived from an EMBL/GenBank/DDBJ whole genome shotgun (WGS) entry which is preliminary data.</text>
</comment>
<dbReference type="Gene3D" id="1.10.10.10">
    <property type="entry name" value="Winged helix-like DNA-binding domain superfamily/Winged helix DNA-binding domain"/>
    <property type="match status" value="1"/>
</dbReference>
<keyword evidence="2" id="KW-0238">DNA-binding</keyword>
<dbReference type="SUPFAM" id="SSF46785">
    <property type="entry name" value="Winged helix' DNA-binding domain"/>
    <property type="match status" value="1"/>
</dbReference>
<gene>
    <name evidence="5" type="ORF">Pen02_44230</name>
</gene>
<dbReference type="Proteomes" id="UP000646749">
    <property type="component" value="Unassembled WGS sequence"/>
</dbReference>
<evidence type="ECO:0000313" key="5">
    <source>
        <dbReference type="EMBL" id="GIG89487.1"/>
    </source>
</evidence>
<dbReference type="PANTHER" id="PTHR33164">
    <property type="entry name" value="TRANSCRIPTIONAL REGULATOR, MARR FAMILY"/>
    <property type="match status" value="1"/>
</dbReference>
<dbReference type="EMBL" id="BONW01000021">
    <property type="protein sequence ID" value="GIG89487.1"/>
    <property type="molecule type" value="Genomic_DNA"/>
</dbReference>